<sequence length="563" mass="60596">MRCESNLLSSSITTEKKIDTDTENDKCRGARVMLDAQGKVVYSSDSLKRRKGAHTTFAPGPCVKETPGSQVSPTSGAPVVTPGGLTHRKPTVVRPVPALNPTRRLASENQATAANEPIKETHDEKIHPAPMLPFGSLTGAYVNLHDDDTYLPPPPPLLSSMATSSPGYLPSYPDDARTHLATLPRAPTVAPPAVYESVGSTYWTLQARKPPIEALYSTPNKPKKMPLRTTPLGFETFFSPVKESPRAEESPTESPIDPRSGGSMRTSTPSRDAPQSPRPSLADELRTKLRIQEGGVRSTGNSPSSSGRSTPRGILEPQSRGRHSWASDSVEIPQTCSDRMGAPKTSLMDFKRLLLAKAGKNSAVAKPSAVEQLLKKTPKPDVASPVKPTPLNTSLKIQDLSGSPKTFASRRMIRQGNFGGSPAKSGLGGGKSPRSVNWRLNSATKHDVMSTSIPEANSEEDNSSSPGSSTRRSSAASVDVPPVDIKAETKNVVEEIVKMKDNIFLKAEENNFMKHEMHKTYASNRSQILQAQRAQFLMGLNPAAQPKRQSPEPAAKASLETAL</sequence>
<proteinExistence type="predicted"/>
<feature type="region of interest" description="Disordered" evidence="1">
    <location>
        <begin position="360"/>
        <end position="482"/>
    </location>
</feature>
<feature type="compositionally biased region" description="Polar residues" evidence="1">
    <location>
        <begin position="434"/>
        <end position="455"/>
    </location>
</feature>
<organism evidence="2">
    <name type="scientific">Nyssomyia neivai</name>
    <dbReference type="NCBI Taxonomy" id="330878"/>
    <lineage>
        <taxon>Eukaryota</taxon>
        <taxon>Metazoa</taxon>
        <taxon>Ecdysozoa</taxon>
        <taxon>Arthropoda</taxon>
        <taxon>Hexapoda</taxon>
        <taxon>Insecta</taxon>
        <taxon>Pterygota</taxon>
        <taxon>Neoptera</taxon>
        <taxon>Endopterygota</taxon>
        <taxon>Diptera</taxon>
        <taxon>Nematocera</taxon>
        <taxon>Psychodoidea</taxon>
        <taxon>Psychodidae</taxon>
        <taxon>Nyssomyia</taxon>
    </lineage>
</organism>
<accession>A0A1L8D7V5</accession>
<name>A0A1L8D7V5_9DIPT</name>
<evidence type="ECO:0000313" key="2">
    <source>
        <dbReference type="EMBL" id="JAV02531.1"/>
    </source>
</evidence>
<feature type="compositionally biased region" description="Basic and acidic residues" evidence="1">
    <location>
        <begin position="281"/>
        <end position="291"/>
    </location>
</feature>
<dbReference type="AlphaFoldDB" id="A0A1L8D7V5"/>
<evidence type="ECO:0000256" key="1">
    <source>
        <dbReference type="SAM" id="MobiDB-lite"/>
    </source>
</evidence>
<feature type="region of interest" description="Disordered" evidence="1">
    <location>
        <begin position="240"/>
        <end position="342"/>
    </location>
</feature>
<feature type="compositionally biased region" description="Low complexity" evidence="1">
    <location>
        <begin position="298"/>
        <end position="313"/>
    </location>
</feature>
<feature type="region of interest" description="Disordered" evidence="1">
    <location>
        <begin position="45"/>
        <end position="91"/>
    </location>
</feature>
<feature type="compositionally biased region" description="Polar residues" evidence="1">
    <location>
        <begin position="390"/>
        <end position="406"/>
    </location>
</feature>
<protein>
    <submittedName>
        <fullName evidence="2">Uncharacterized protein</fullName>
    </submittedName>
</protein>
<feature type="region of interest" description="Disordered" evidence="1">
    <location>
        <begin position="542"/>
        <end position="563"/>
    </location>
</feature>
<feature type="compositionally biased region" description="Low complexity" evidence="1">
    <location>
        <begin position="463"/>
        <end position="477"/>
    </location>
</feature>
<dbReference type="EMBL" id="GFDF01011553">
    <property type="protein sequence ID" value="JAV02531.1"/>
    <property type="molecule type" value="Transcribed_RNA"/>
</dbReference>
<reference evidence="2" key="1">
    <citation type="submission" date="2016-12" db="EMBL/GenBank/DDBJ databases">
        <title>An insight into the sialome and mialome of the sand fly, Nyssomyia neivai.</title>
        <authorList>
            <person name="Sebastian V."/>
            <person name="Goulart T.M."/>
            <person name="Oliveira W."/>
            <person name="Calvo E."/>
            <person name="Oliveira L.F."/>
            <person name="Pinto M.C."/>
            <person name="Rosselino A.M."/>
            <person name="Ribeiro J.M."/>
        </authorList>
    </citation>
    <scope>NUCLEOTIDE SEQUENCE</scope>
</reference>